<dbReference type="AlphaFoldDB" id="A0A5M6J284"/>
<dbReference type="OrthoDB" id="9796786at2"/>
<dbReference type="EMBL" id="VWPK01000001">
    <property type="protein sequence ID" value="KAA5614604.1"/>
    <property type="molecule type" value="Genomic_DNA"/>
</dbReference>
<dbReference type="GO" id="GO:0001046">
    <property type="term" value="F:core promoter sequence-specific DNA binding"/>
    <property type="evidence" value="ECO:0007669"/>
    <property type="project" value="TreeGrafter"/>
</dbReference>
<dbReference type="PANTHER" id="PTHR40455">
    <property type="entry name" value="ANTITOXIN HIGA"/>
    <property type="match status" value="1"/>
</dbReference>
<dbReference type="Gene3D" id="1.10.260.40">
    <property type="entry name" value="lambda repressor-like DNA-binding domains"/>
    <property type="match status" value="1"/>
</dbReference>
<dbReference type="RefSeq" id="WP_150038303.1">
    <property type="nucleotide sequence ID" value="NZ_OW485601.1"/>
</dbReference>
<dbReference type="PANTHER" id="PTHR40455:SF1">
    <property type="entry name" value="ANTITOXIN HIGA"/>
    <property type="match status" value="1"/>
</dbReference>
<dbReference type="PROSITE" id="PS50943">
    <property type="entry name" value="HTH_CROC1"/>
    <property type="match status" value="1"/>
</dbReference>
<dbReference type="SMART" id="SM00530">
    <property type="entry name" value="HTH_XRE"/>
    <property type="match status" value="1"/>
</dbReference>
<dbReference type="Proteomes" id="UP000325255">
    <property type="component" value="Unassembled WGS sequence"/>
</dbReference>
<dbReference type="InterPro" id="IPR010982">
    <property type="entry name" value="Lambda_DNA-bd_dom_sf"/>
</dbReference>
<proteinExistence type="predicted"/>
<comment type="caution">
    <text evidence="2">The sequence shown here is derived from an EMBL/GenBank/DDBJ whole genome shotgun (WGS) entry which is preliminary data.</text>
</comment>
<dbReference type="InterPro" id="IPR001387">
    <property type="entry name" value="Cro/C1-type_HTH"/>
</dbReference>
<evidence type="ECO:0000259" key="1">
    <source>
        <dbReference type="PROSITE" id="PS50943"/>
    </source>
</evidence>
<dbReference type="GO" id="GO:0006355">
    <property type="term" value="P:regulation of DNA-templated transcription"/>
    <property type="evidence" value="ECO:0007669"/>
    <property type="project" value="InterPro"/>
</dbReference>
<accession>A0A5M6J284</accession>
<feature type="domain" description="HTH cro/C1-type" evidence="1">
    <location>
        <begin position="63"/>
        <end position="116"/>
    </location>
</feature>
<dbReference type="CDD" id="cd00093">
    <property type="entry name" value="HTH_XRE"/>
    <property type="match status" value="1"/>
</dbReference>
<evidence type="ECO:0000313" key="3">
    <source>
        <dbReference type="Proteomes" id="UP000325255"/>
    </source>
</evidence>
<keyword evidence="3" id="KW-1185">Reference proteome</keyword>
<name>A0A5M6J284_9PROT</name>
<dbReference type="SUPFAM" id="SSF47413">
    <property type="entry name" value="lambda repressor-like DNA-binding domains"/>
    <property type="match status" value="1"/>
</dbReference>
<organism evidence="2 3">
    <name type="scientific">Rhodovastum atsumiense</name>
    <dbReference type="NCBI Taxonomy" id="504468"/>
    <lineage>
        <taxon>Bacteria</taxon>
        <taxon>Pseudomonadati</taxon>
        <taxon>Pseudomonadota</taxon>
        <taxon>Alphaproteobacteria</taxon>
        <taxon>Acetobacterales</taxon>
        <taxon>Acetobacteraceae</taxon>
        <taxon>Rhodovastum</taxon>
    </lineage>
</organism>
<reference evidence="2 3" key="1">
    <citation type="submission" date="2019-09" db="EMBL/GenBank/DDBJ databases">
        <title>Genome sequence of Rhodovastum atsumiense, a diverse member of the Acetobacteraceae family of non-sulfur purple photosynthetic bacteria.</title>
        <authorList>
            <person name="Meyer T."/>
            <person name="Kyndt J."/>
        </authorList>
    </citation>
    <scope>NUCLEOTIDE SEQUENCE [LARGE SCALE GENOMIC DNA]</scope>
    <source>
        <strain evidence="2 3">DSM 21279</strain>
    </source>
</reference>
<protein>
    <submittedName>
        <fullName evidence="2">XRE family transcriptional regulator</fullName>
    </submittedName>
</protein>
<evidence type="ECO:0000313" key="2">
    <source>
        <dbReference type="EMBL" id="KAA5614604.1"/>
    </source>
</evidence>
<sequence length="130" mass="15063">MDIRPLKTEADYDWALQEIERCFAHAPDPGTPEAARCEVLTALIEHYEAHRWPIEAPDPVDAIRFRMEQAGYTQADLAGVLGSRSRASEILSRKRGLTMEQAFRLHREWHIPAEALIQPSRPEFWPRFRV</sequence>
<gene>
    <name evidence="2" type="ORF">F1189_00265</name>
</gene>
<dbReference type="InterPro" id="IPR039060">
    <property type="entry name" value="Antitox_HigA"/>
</dbReference>